<evidence type="ECO:0008006" key="5">
    <source>
        <dbReference type="Google" id="ProtNLM"/>
    </source>
</evidence>
<dbReference type="FunFam" id="3.30.830.10:FF:000015">
    <property type="entry name" value="Putative zinc metalloprotease"/>
    <property type="match status" value="1"/>
</dbReference>
<dbReference type="Pfam" id="PF05193">
    <property type="entry name" value="Peptidase_M16_C"/>
    <property type="match status" value="1"/>
</dbReference>
<evidence type="ECO:0000313" key="3">
    <source>
        <dbReference type="EMBL" id="KAL1123834.1"/>
    </source>
</evidence>
<organism evidence="3 4">
    <name type="scientific">Ranatra chinensis</name>
    <dbReference type="NCBI Taxonomy" id="642074"/>
    <lineage>
        <taxon>Eukaryota</taxon>
        <taxon>Metazoa</taxon>
        <taxon>Ecdysozoa</taxon>
        <taxon>Arthropoda</taxon>
        <taxon>Hexapoda</taxon>
        <taxon>Insecta</taxon>
        <taxon>Pterygota</taxon>
        <taxon>Neoptera</taxon>
        <taxon>Paraneoptera</taxon>
        <taxon>Hemiptera</taxon>
        <taxon>Heteroptera</taxon>
        <taxon>Panheteroptera</taxon>
        <taxon>Nepomorpha</taxon>
        <taxon>Nepidae</taxon>
        <taxon>Ranatrinae</taxon>
        <taxon>Ranatra</taxon>
    </lineage>
</organism>
<dbReference type="Gene3D" id="3.30.830.10">
    <property type="entry name" value="Metalloenzyme, LuxS/M16 peptidase-like"/>
    <property type="match status" value="4"/>
</dbReference>
<dbReference type="Pfam" id="PF00675">
    <property type="entry name" value="Peptidase_M16"/>
    <property type="match status" value="1"/>
</dbReference>
<evidence type="ECO:0000313" key="4">
    <source>
        <dbReference type="Proteomes" id="UP001558652"/>
    </source>
</evidence>
<reference evidence="3 4" key="1">
    <citation type="submission" date="2024-07" db="EMBL/GenBank/DDBJ databases">
        <title>Chromosome-level genome assembly of the water stick insect Ranatra chinensis (Heteroptera: Nepidae).</title>
        <authorList>
            <person name="Liu X."/>
        </authorList>
    </citation>
    <scope>NUCLEOTIDE SEQUENCE [LARGE SCALE GENOMIC DNA]</scope>
    <source>
        <strain evidence="3">Cailab_2021Rc</strain>
        <tissue evidence="3">Muscle</tissue>
    </source>
</reference>
<protein>
    <recommendedName>
        <fullName evidence="5">Presequence protease, mitochondrial</fullName>
    </recommendedName>
</protein>
<sequence>MTVIISEVEGPVVNGDFCLATEAHDDDGLPHTLEHLIFLGSEQYPYKGVLDLLANRCLASGTNAWTDTDHTCYTVTTAGSEGFLSLLPIYLDHILYPTLTDSAFMTEVYHISGEGRDVGVVYTEMQGRENTGESRVNLALLRAMYPGHCGYKSETGGVMKNLRESTSNSKVRAYHKQFYRPENLTVIIVGHVRPEQVLKALIPGVVGDFVRPWQSPVPPLMSSVELSVPYPSDEEVNGMVYVGWRGPSAVNDLYSLTACSILLKYLTDTSVSPLPKEFVDIPDPYASKVCYSIVENSESLLMVQFENVPVEKLNSVKNKLNDVLSGILSAKEPFDMNRLSTVINRHRLECLSYLENAPHDSIAYIAIGHMLYGNSIGDLNQRLNQVAELERMEKEPPEFWEELLRKYMVEGSSVMVKGVPSIEEQLKMAKEEEERVKTRCEKLGPEGLKKKETELMEASLKNETPPPDEMLTCVPIPNINNIHFHTVNCFSTYSAQQDPRFNMEQVPVYMQLDHLQTNFVYLFVLMDSSDVNRNLRPYFPLLMECLLESPLERDGVLVPYQDVIAQLEEDTIVTATRFGLESNSRFHCGPFSHTVSLMLQLEPKKFEKGINWIRELLYQTKLTIERVKIIATKIVNHVAEIKRKGDKMVHDLMRDFLYNKDSNHYATSVLRQYKFLTAMLESLEDEAKAPDVLSDLEALREVITRPQNMVVHMVANLDILSKLYPDPAKVWSNLLPKNIIPTRGKLKVVPDWSLMKGAEENPSKSCVAGIGSVESNFLCQTTPCLKDFQDPDLAPLLVFFQYLTQLEGPLWKQLRGQGLAYSYNILPRPHEGLLYFTLYRAGDVVGAYKEAKSVIEARLNQNLPWDQTLFDCAKSSLIYEIIHREKTIGDVVAQSLLSYFKGVDHNYNKKLVQLIAKVQLSDLNRIGPKYVAPMFDSKVSKTTVVCHPTKVDEVVKGLNGLGLNLVGYSSLEESSLNEW</sequence>
<feature type="domain" description="Peptidase M16 N-terminal" evidence="1">
    <location>
        <begin position="22"/>
        <end position="112"/>
    </location>
</feature>
<evidence type="ECO:0000259" key="1">
    <source>
        <dbReference type="Pfam" id="PF00675"/>
    </source>
</evidence>
<dbReference type="FunFam" id="3.30.830.10:FF:000031">
    <property type="entry name" value="Putative zinc metalloprotease"/>
    <property type="match status" value="1"/>
</dbReference>
<accession>A0ABD0Y9V3</accession>
<dbReference type="Proteomes" id="UP001558652">
    <property type="component" value="Unassembled WGS sequence"/>
</dbReference>
<keyword evidence="4" id="KW-1185">Reference proteome</keyword>
<dbReference type="EMBL" id="JBFDAA010000011">
    <property type="protein sequence ID" value="KAL1123834.1"/>
    <property type="molecule type" value="Genomic_DNA"/>
</dbReference>
<proteinExistence type="predicted"/>
<comment type="caution">
    <text evidence="3">The sequence shown here is derived from an EMBL/GenBank/DDBJ whole genome shotgun (WGS) entry which is preliminary data.</text>
</comment>
<dbReference type="InterPro" id="IPR007863">
    <property type="entry name" value="Peptidase_M16_C"/>
</dbReference>
<dbReference type="InterPro" id="IPR011765">
    <property type="entry name" value="Pept_M16_N"/>
</dbReference>
<evidence type="ECO:0000259" key="2">
    <source>
        <dbReference type="Pfam" id="PF05193"/>
    </source>
</evidence>
<gene>
    <name evidence="3" type="ORF">AAG570_001605</name>
</gene>
<feature type="domain" description="Peptidase M16 C-terminal" evidence="2">
    <location>
        <begin position="170"/>
        <end position="279"/>
    </location>
</feature>
<dbReference type="AlphaFoldDB" id="A0ABD0Y9V3"/>
<dbReference type="PANTHER" id="PTHR43016">
    <property type="entry name" value="PRESEQUENCE PROTEASE"/>
    <property type="match status" value="1"/>
</dbReference>
<dbReference type="PANTHER" id="PTHR43016:SF16">
    <property type="entry name" value="METALLOPROTEASE, PUTATIVE (AFU_ORTHOLOGUE AFUA_4G07610)-RELATED"/>
    <property type="match status" value="1"/>
</dbReference>
<dbReference type="SUPFAM" id="SSF63411">
    <property type="entry name" value="LuxS/MPP-like metallohydrolase"/>
    <property type="match status" value="4"/>
</dbReference>
<dbReference type="InterPro" id="IPR011249">
    <property type="entry name" value="Metalloenz_LuxS/M16"/>
</dbReference>
<name>A0ABD0Y9V3_9HEMI</name>